<feature type="coiled-coil region" evidence="1">
    <location>
        <begin position="160"/>
        <end position="187"/>
    </location>
</feature>
<dbReference type="RefSeq" id="WP_192961262.1">
    <property type="nucleotide sequence ID" value="NZ_QKOF01000003.1"/>
</dbReference>
<organism evidence="2 3">
    <name type="scientific">Methanothermobacter thermautotrophicus</name>
    <name type="common">Methanobacterium thermoformicicum</name>
    <dbReference type="NCBI Taxonomy" id="145262"/>
    <lineage>
        <taxon>Archaea</taxon>
        <taxon>Methanobacteriati</taxon>
        <taxon>Methanobacteriota</taxon>
        <taxon>Methanomada group</taxon>
        <taxon>Methanobacteria</taxon>
        <taxon>Methanobacteriales</taxon>
        <taxon>Methanobacteriaceae</taxon>
        <taxon>Methanothermobacter</taxon>
    </lineage>
</organism>
<evidence type="ECO:0000256" key="1">
    <source>
        <dbReference type="SAM" id="Coils"/>
    </source>
</evidence>
<evidence type="ECO:0000313" key="3">
    <source>
        <dbReference type="Proteomes" id="UP000646659"/>
    </source>
</evidence>
<feature type="coiled-coil region" evidence="1">
    <location>
        <begin position="235"/>
        <end position="262"/>
    </location>
</feature>
<dbReference type="EMBL" id="QKOF01000003">
    <property type="protein sequence ID" value="MBE2899478.1"/>
    <property type="molecule type" value="Genomic_DNA"/>
</dbReference>
<protein>
    <submittedName>
        <fullName evidence="2">Uncharacterized protein</fullName>
    </submittedName>
</protein>
<keyword evidence="1" id="KW-0175">Coiled coil</keyword>
<dbReference type="AlphaFoldDB" id="A0A842YKV7"/>
<accession>A0A842YKV7</accession>
<sequence length="382" mass="43334">MSGVKVSPLEFVMEMEARQKLLSSIYNSMTRIEGLKKKLLEIMSEIPEGPWRRSPKIAEINSWVREPLNVHASSAMNSRELRKIENSLRNAEKMAEDMLKTVVDLKFKVINENRLMARLKSIDAEFKGAGDLLGKWKSSDSDKFMEKMGDVLDAVKRGDFTVAENRVASLENELKGLIQEAESMSKEAELMAELERIDAEFKGAGDLLGKWKSSDSDKFMEKMGDVLDAVKRGDLGVAENRVAGLEDELKGLIEEAEKLESSDRMRRHVLSSVKEVAKRMGWKEVSEAYLEDDKDPASPLIYELKSYSAGKMRFSLTMDKIEVDSPFSGEDGACYEQFDSFSEKLAEYGIKTKFEGEGRVHRKPILKEKKARNLPKNQVRRI</sequence>
<reference evidence="2" key="1">
    <citation type="submission" date="2018-06" db="EMBL/GenBank/DDBJ databases">
        <title>Draft genome sequence of Methanothermobacter thermautotrophicus Strain WHS, a thermophilic, hydrogenotrophic methanogen isolated from Washburn Hot Springs in Yellowstone National Park, USA.</title>
        <authorList>
            <person name="Mckay L.J."/>
            <person name="Klingelsmith K."/>
            <person name="Inskeep W.P."/>
            <person name="Fields M.W."/>
        </authorList>
    </citation>
    <scope>NUCLEOTIDE SEQUENCE</scope>
    <source>
        <strain evidence="2">WHS</strain>
    </source>
</reference>
<dbReference type="Proteomes" id="UP000646659">
    <property type="component" value="Unassembled WGS sequence"/>
</dbReference>
<gene>
    <name evidence="2" type="ORF">DNK57_01350</name>
</gene>
<name>A0A842YKV7_METTF</name>
<evidence type="ECO:0000313" key="2">
    <source>
        <dbReference type="EMBL" id="MBE2899478.1"/>
    </source>
</evidence>
<proteinExistence type="predicted"/>
<dbReference type="OrthoDB" id="381564at2157"/>
<comment type="caution">
    <text evidence="2">The sequence shown here is derived from an EMBL/GenBank/DDBJ whole genome shotgun (WGS) entry which is preliminary data.</text>
</comment>